<evidence type="ECO:0000256" key="1">
    <source>
        <dbReference type="ARBA" id="ARBA00000843"/>
    </source>
</evidence>
<dbReference type="Gene3D" id="1.10.340.30">
    <property type="entry name" value="Hypothetical protein, domain 2"/>
    <property type="match status" value="1"/>
</dbReference>
<feature type="region of interest" description="Disordered" evidence="14">
    <location>
        <begin position="485"/>
        <end position="511"/>
    </location>
</feature>
<evidence type="ECO:0000256" key="3">
    <source>
        <dbReference type="ARBA" id="ARBA00008343"/>
    </source>
</evidence>
<comment type="caution">
    <text evidence="16">The sequence shown here is derived from an EMBL/GenBank/DDBJ whole genome shotgun (WGS) entry which is preliminary data.</text>
</comment>
<evidence type="ECO:0000313" key="16">
    <source>
        <dbReference type="EMBL" id="CAK7271171.1"/>
    </source>
</evidence>
<sequence>MARSLRASAAAAAKKIQIQAQVESDDDIKSAVSGGLSTAAALARKAQTFASKKRKRDETSDSESEAWSEETGEIEEESGDVDFDTDSSGSAKVRRRGQATAGMMRAAKAQPTKIAVTVAGPPPAKRRKAPRKSSIKCSALKNLLFGSDRAEPSSVGQIQPTCWPPERTHAIDYHRPLLLDGSFGRKARDALLVWYDSVRATRGMPWRRDAWLRPEAGLAKDATEEARNQLALRAYEVWMSEVMAQQTRIPVVIAYWTRWMKRWPALTDLAGAEASEVFQEWSGLGYYSRASRVHEAAKLVAADPVFRGMLPPDVATLEARVPGVGRYTAGAISAIVFGRPAAMVDGNVIRVLSRQLGLFADSKADKEMLDLLWAAAEALVQAVAWDGNDQGDEARQSGEAPISDRPGRWGQALMELGSTVCTPKPDCAACPISATCRVYAEGLLLHENGKKAVDIGGNDKVKQTCVLCEQFPELDEEETAILRKKTTKAGSGKQNGKSMMSDRAKDNSTTSPFFDMEDAIAGLRPSADALATIIDHARSFPLRRPKKAVREVETLVCAIRLVRGGSEGGDLYLLHQRPAKGLLASLWQLPSYDLPAALDATAARRREAEAFVAQWLADAGGKQQKNRPVASLKTIDIKQLGSIPWLFSHVRQTMHVYLFAVTVDDNKWSTASLPTPASCCWVSGAEAETTYTMGTGMRKCWHLVKDALVS</sequence>
<dbReference type="CDD" id="cd00056">
    <property type="entry name" value="ENDO3c"/>
    <property type="match status" value="1"/>
</dbReference>
<dbReference type="PANTHER" id="PTHR42944">
    <property type="entry name" value="ADENINE DNA GLYCOSYLASE"/>
    <property type="match status" value="1"/>
</dbReference>
<evidence type="ECO:0000256" key="9">
    <source>
        <dbReference type="ARBA" id="ARBA00022801"/>
    </source>
</evidence>
<evidence type="ECO:0000256" key="12">
    <source>
        <dbReference type="ARBA" id="ARBA00023204"/>
    </source>
</evidence>
<evidence type="ECO:0000256" key="7">
    <source>
        <dbReference type="ARBA" id="ARBA00022723"/>
    </source>
</evidence>
<evidence type="ECO:0000256" key="10">
    <source>
        <dbReference type="ARBA" id="ARBA00023004"/>
    </source>
</evidence>
<keyword evidence="9" id="KW-0378">Hydrolase</keyword>
<feature type="domain" description="HhH-GPD" evidence="15">
    <location>
        <begin position="243"/>
        <end position="419"/>
    </location>
</feature>
<evidence type="ECO:0000256" key="2">
    <source>
        <dbReference type="ARBA" id="ARBA00001966"/>
    </source>
</evidence>
<dbReference type="Pfam" id="PF14815">
    <property type="entry name" value="NUDIX_4"/>
    <property type="match status" value="1"/>
</dbReference>
<comment type="catalytic activity">
    <reaction evidence="1">
        <text>Hydrolyzes free adenine bases from 7,8-dihydro-8-oxoguanine:adenine mismatched double-stranded DNA, leaving an apurinic site.</text>
        <dbReference type="EC" id="3.2.2.31"/>
    </reaction>
</comment>
<dbReference type="InterPro" id="IPR015797">
    <property type="entry name" value="NUDIX_hydrolase-like_dom_sf"/>
</dbReference>
<dbReference type="SMART" id="SM00478">
    <property type="entry name" value="ENDO3c"/>
    <property type="match status" value="1"/>
</dbReference>
<proteinExistence type="inferred from homology"/>
<evidence type="ECO:0000256" key="6">
    <source>
        <dbReference type="ARBA" id="ARBA00022485"/>
    </source>
</evidence>
<feature type="compositionally biased region" description="Acidic residues" evidence="14">
    <location>
        <begin position="60"/>
        <end position="85"/>
    </location>
</feature>
<evidence type="ECO:0000256" key="13">
    <source>
        <dbReference type="ARBA" id="ARBA00023295"/>
    </source>
</evidence>
<feature type="compositionally biased region" description="Polar residues" evidence="14">
    <location>
        <begin position="488"/>
        <end position="498"/>
    </location>
</feature>
<dbReference type="InterPro" id="IPR011257">
    <property type="entry name" value="DNA_glycosylase"/>
</dbReference>
<accession>A0ABP0DWA5</accession>
<evidence type="ECO:0000256" key="11">
    <source>
        <dbReference type="ARBA" id="ARBA00023014"/>
    </source>
</evidence>
<dbReference type="SUPFAM" id="SSF48150">
    <property type="entry name" value="DNA-glycosylase"/>
    <property type="match status" value="1"/>
</dbReference>
<keyword evidence="8" id="KW-0227">DNA damage</keyword>
<keyword evidence="17" id="KW-1185">Reference proteome</keyword>
<protein>
    <recommendedName>
        <fullName evidence="5">Adenine DNA glycosylase</fullName>
        <ecNumber evidence="4">3.2.2.31</ecNumber>
    </recommendedName>
</protein>
<gene>
    <name evidence="16" type="ORF">SEPCBS119000_004464</name>
</gene>
<evidence type="ECO:0000259" key="15">
    <source>
        <dbReference type="SMART" id="SM00478"/>
    </source>
</evidence>
<dbReference type="Pfam" id="PF00730">
    <property type="entry name" value="HhH-GPD"/>
    <property type="match status" value="1"/>
</dbReference>
<evidence type="ECO:0000256" key="5">
    <source>
        <dbReference type="ARBA" id="ARBA00022023"/>
    </source>
</evidence>
<dbReference type="InterPro" id="IPR044298">
    <property type="entry name" value="MIG/MutY"/>
</dbReference>
<dbReference type="Gene3D" id="3.90.79.10">
    <property type="entry name" value="Nucleoside Triphosphate Pyrophosphohydrolase"/>
    <property type="match status" value="1"/>
</dbReference>
<comment type="similarity">
    <text evidence="3">Belongs to the Nth/MutY family.</text>
</comment>
<dbReference type="Gene3D" id="1.10.1670.10">
    <property type="entry name" value="Helix-hairpin-Helix base-excision DNA repair enzymes (C-terminal)"/>
    <property type="match status" value="1"/>
</dbReference>
<evidence type="ECO:0000256" key="14">
    <source>
        <dbReference type="SAM" id="MobiDB-lite"/>
    </source>
</evidence>
<dbReference type="SUPFAM" id="SSF55811">
    <property type="entry name" value="Nudix"/>
    <property type="match status" value="1"/>
</dbReference>
<keyword evidence="6" id="KW-0004">4Fe-4S</keyword>
<name>A0ABP0DWA5_9PEZI</name>
<keyword evidence="11" id="KW-0411">Iron-sulfur</keyword>
<dbReference type="PANTHER" id="PTHR42944:SF1">
    <property type="entry name" value="ADENINE DNA GLYCOSYLASE"/>
    <property type="match status" value="1"/>
</dbReference>
<comment type="cofactor">
    <cofactor evidence="2">
        <name>[4Fe-4S] cluster</name>
        <dbReference type="ChEBI" id="CHEBI:49883"/>
    </cofactor>
</comment>
<dbReference type="InterPro" id="IPR003265">
    <property type="entry name" value="HhH-GPD_domain"/>
</dbReference>
<dbReference type="InterPro" id="IPR023170">
    <property type="entry name" value="HhH_base_excis_C"/>
</dbReference>
<evidence type="ECO:0000313" key="17">
    <source>
        <dbReference type="Proteomes" id="UP001642502"/>
    </source>
</evidence>
<dbReference type="EMBL" id="CAWUON010000069">
    <property type="protein sequence ID" value="CAK7271171.1"/>
    <property type="molecule type" value="Genomic_DNA"/>
</dbReference>
<keyword evidence="10" id="KW-0408">Iron</keyword>
<reference evidence="16 17" key="1">
    <citation type="submission" date="2024-01" db="EMBL/GenBank/DDBJ databases">
        <authorList>
            <person name="Allen C."/>
            <person name="Tagirdzhanova G."/>
        </authorList>
    </citation>
    <scope>NUCLEOTIDE SEQUENCE [LARGE SCALE GENOMIC DNA]</scope>
    <source>
        <strain evidence="16 17">CBS 119000</strain>
    </source>
</reference>
<evidence type="ECO:0000256" key="4">
    <source>
        <dbReference type="ARBA" id="ARBA00012045"/>
    </source>
</evidence>
<keyword evidence="12" id="KW-0234">DNA repair</keyword>
<dbReference type="CDD" id="cd03431">
    <property type="entry name" value="NUDIX_DNA_Glycosylase_C-MutY"/>
    <property type="match status" value="1"/>
</dbReference>
<keyword evidence="7" id="KW-0479">Metal-binding</keyword>
<evidence type="ECO:0000256" key="8">
    <source>
        <dbReference type="ARBA" id="ARBA00022763"/>
    </source>
</evidence>
<dbReference type="Proteomes" id="UP001642502">
    <property type="component" value="Unassembled WGS sequence"/>
</dbReference>
<dbReference type="EC" id="3.2.2.31" evidence="4"/>
<organism evidence="16 17">
    <name type="scientific">Sporothrix epigloea</name>
    <dbReference type="NCBI Taxonomy" id="1892477"/>
    <lineage>
        <taxon>Eukaryota</taxon>
        <taxon>Fungi</taxon>
        <taxon>Dikarya</taxon>
        <taxon>Ascomycota</taxon>
        <taxon>Pezizomycotina</taxon>
        <taxon>Sordariomycetes</taxon>
        <taxon>Sordariomycetidae</taxon>
        <taxon>Ophiostomatales</taxon>
        <taxon>Ophiostomataceae</taxon>
        <taxon>Sporothrix</taxon>
    </lineage>
</organism>
<keyword evidence="13" id="KW-0326">Glycosidase</keyword>
<feature type="region of interest" description="Disordered" evidence="14">
    <location>
        <begin position="45"/>
        <end position="109"/>
    </location>
</feature>
<dbReference type="InterPro" id="IPR029119">
    <property type="entry name" value="MutY_C"/>
</dbReference>